<accession>A0A022RUP3</accession>
<keyword evidence="1" id="KW-0732">Signal</keyword>
<gene>
    <name evidence="5" type="ORF">MIMGU_mgv1a023750mg</name>
</gene>
<dbReference type="Proteomes" id="UP000030748">
    <property type="component" value="Unassembled WGS sequence"/>
</dbReference>
<reference evidence="5 6" key="1">
    <citation type="journal article" date="2013" name="Proc. Natl. Acad. Sci. U.S.A.">
        <title>Fine-scale variation in meiotic recombination in Mimulus inferred from population shotgun sequencing.</title>
        <authorList>
            <person name="Hellsten U."/>
            <person name="Wright K.M."/>
            <person name="Jenkins J."/>
            <person name="Shu S."/>
            <person name="Yuan Y."/>
            <person name="Wessler S.R."/>
            <person name="Schmutz J."/>
            <person name="Willis J.H."/>
            <person name="Rokhsar D.S."/>
        </authorList>
    </citation>
    <scope>NUCLEOTIDE SEQUENCE [LARGE SCALE GENOMIC DNA]</scope>
    <source>
        <strain evidence="6">cv. DUN x IM62</strain>
    </source>
</reference>
<dbReference type="GO" id="GO:0009827">
    <property type="term" value="P:plant-type cell wall modification"/>
    <property type="evidence" value="ECO:0000318"/>
    <property type="project" value="GO_Central"/>
</dbReference>
<dbReference type="CDD" id="cd15797">
    <property type="entry name" value="PMEI"/>
    <property type="match status" value="1"/>
</dbReference>
<dbReference type="PANTHER" id="PTHR36710:SF18">
    <property type="entry name" value="PECTINESTERASE INHIBITOR 5-RELATED"/>
    <property type="match status" value="1"/>
</dbReference>
<dbReference type="FunFam" id="1.20.140.40:FF:000008">
    <property type="entry name" value="Invertase/pectin methylesterase inhibitor family protein"/>
    <property type="match status" value="1"/>
</dbReference>
<dbReference type="InterPro" id="IPR006501">
    <property type="entry name" value="Pectinesterase_inhib_dom"/>
</dbReference>
<evidence type="ECO:0000313" key="6">
    <source>
        <dbReference type="Proteomes" id="UP000030748"/>
    </source>
</evidence>
<comment type="similarity">
    <text evidence="3">Belongs to the PMEI family.</text>
</comment>
<name>A0A022RUP3_ERYGU</name>
<feature type="domain" description="Pectinesterase inhibitor" evidence="4">
    <location>
        <begin position="12"/>
        <end position="158"/>
    </location>
</feature>
<dbReference type="NCBIfam" id="TIGR01614">
    <property type="entry name" value="PME_inhib"/>
    <property type="match status" value="1"/>
</dbReference>
<dbReference type="InterPro" id="IPR052421">
    <property type="entry name" value="PCW_Enzyme_Inhibitor"/>
</dbReference>
<dbReference type="GO" id="GO:0004857">
    <property type="term" value="F:enzyme inhibitor activity"/>
    <property type="evidence" value="ECO:0000318"/>
    <property type="project" value="GO_Central"/>
</dbReference>
<keyword evidence="6" id="KW-1185">Reference proteome</keyword>
<evidence type="ECO:0000256" key="2">
    <source>
        <dbReference type="ARBA" id="ARBA00023157"/>
    </source>
</evidence>
<proteinExistence type="inferred from homology"/>
<dbReference type="eggNOG" id="ENOG502S9C3">
    <property type="taxonomic scope" value="Eukaryota"/>
</dbReference>
<dbReference type="EMBL" id="KI630240">
    <property type="protein sequence ID" value="EYU43706.1"/>
    <property type="molecule type" value="Genomic_DNA"/>
</dbReference>
<dbReference type="AlphaFoldDB" id="A0A022RUP3"/>
<evidence type="ECO:0000256" key="3">
    <source>
        <dbReference type="ARBA" id="ARBA00038471"/>
    </source>
</evidence>
<dbReference type="GO" id="GO:0009505">
    <property type="term" value="C:plant-type cell wall"/>
    <property type="evidence" value="ECO:0000318"/>
    <property type="project" value="GO_Central"/>
</dbReference>
<evidence type="ECO:0000259" key="4">
    <source>
        <dbReference type="SMART" id="SM00856"/>
    </source>
</evidence>
<dbReference type="InterPro" id="IPR035513">
    <property type="entry name" value="Invertase/methylesterase_inhib"/>
</dbReference>
<keyword evidence="2" id="KW-1015">Disulfide bond</keyword>
<dbReference type="InterPro" id="IPR034086">
    <property type="entry name" value="PMEI_plant"/>
</dbReference>
<organism evidence="5 6">
    <name type="scientific">Erythranthe guttata</name>
    <name type="common">Yellow monkey flower</name>
    <name type="synonym">Mimulus guttatus</name>
    <dbReference type="NCBI Taxonomy" id="4155"/>
    <lineage>
        <taxon>Eukaryota</taxon>
        <taxon>Viridiplantae</taxon>
        <taxon>Streptophyta</taxon>
        <taxon>Embryophyta</taxon>
        <taxon>Tracheophyta</taxon>
        <taxon>Spermatophyta</taxon>
        <taxon>Magnoliopsida</taxon>
        <taxon>eudicotyledons</taxon>
        <taxon>Gunneridae</taxon>
        <taxon>Pentapetalae</taxon>
        <taxon>asterids</taxon>
        <taxon>lamiids</taxon>
        <taxon>Lamiales</taxon>
        <taxon>Phrymaceae</taxon>
        <taxon>Erythranthe</taxon>
    </lineage>
</organism>
<dbReference type="Pfam" id="PF04043">
    <property type="entry name" value="PMEI"/>
    <property type="match status" value="1"/>
</dbReference>
<dbReference type="SMART" id="SM00856">
    <property type="entry name" value="PMEI"/>
    <property type="match status" value="1"/>
</dbReference>
<dbReference type="PhylomeDB" id="A0A022RUP3"/>
<dbReference type="Gene3D" id="1.20.140.40">
    <property type="entry name" value="Invertase/pectin methylesterase inhibitor family protein"/>
    <property type="match status" value="1"/>
</dbReference>
<evidence type="ECO:0000313" key="5">
    <source>
        <dbReference type="EMBL" id="EYU43706.1"/>
    </source>
</evidence>
<protein>
    <recommendedName>
        <fullName evidence="4">Pectinesterase inhibitor domain-containing protein</fullName>
    </recommendedName>
</protein>
<sequence length="165" mass="18427">MSVTLSSTGHKITDTQIKHLCSKTHNFNGCYKLLKSDYHSVHVDLQGLAGLSIDLALKVGNKINSYLNSLAEETHDSQLRNVYGLCSNNYNNAIHDLEVAKENLNSGSYSKMPVQIKDAFEETENCKDLLVTSTSIDPADIKKKNRHFQFLISIVMVISINLNKN</sequence>
<dbReference type="GO" id="GO:0046910">
    <property type="term" value="F:pectinesterase inhibitor activity"/>
    <property type="evidence" value="ECO:0007669"/>
    <property type="project" value="InterPro"/>
</dbReference>
<evidence type="ECO:0000256" key="1">
    <source>
        <dbReference type="ARBA" id="ARBA00022729"/>
    </source>
</evidence>
<dbReference type="SUPFAM" id="SSF101148">
    <property type="entry name" value="Plant invertase/pectin methylesterase inhibitor"/>
    <property type="match status" value="1"/>
</dbReference>
<dbReference type="PANTHER" id="PTHR36710">
    <property type="entry name" value="PECTINESTERASE INHIBITOR-LIKE"/>
    <property type="match status" value="1"/>
</dbReference>